<feature type="signal peptide" evidence="3">
    <location>
        <begin position="1"/>
        <end position="33"/>
    </location>
</feature>
<dbReference type="RefSeq" id="WP_091058148.1">
    <property type="nucleotide sequence ID" value="NZ_FNCF01000001.1"/>
</dbReference>
<feature type="compositionally biased region" description="Low complexity" evidence="1">
    <location>
        <begin position="54"/>
        <end position="102"/>
    </location>
</feature>
<feature type="chain" id="PRO_5011695389" description="Gram-positive cocci surface proteins LPxTG domain-containing protein" evidence="3">
    <location>
        <begin position="34"/>
        <end position="478"/>
    </location>
</feature>
<feature type="transmembrane region" description="Helical" evidence="2">
    <location>
        <begin position="450"/>
        <end position="470"/>
    </location>
</feature>
<dbReference type="OrthoDB" id="5180094at2"/>
<keyword evidence="3" id="KW-0732">Signal</keyword>
<feature type="compositionally biased region" description="Low complexity" evidence="1">
    <location>
        <begin position="346"/>
        <end position="360"/>
    </location>
</feature>
<dbReference type="EMBL" id="FNCF01000001">
    <property type="protein sequence ID" value="SDF61869.1"/>
    <property type="molecule type" value="Genomic_DNA"/>
</dbReference>
<evidence type="ECO:0000313" key="4">
    <source>
        <dbReference type="EMBL" id="SDF61869.1"/>
    </source>
</evidence>
<sequence length="478" mass="46955">MTSRLLARRPLQLGGLLLAATTLGMATAPAALAEETPAPQTDPSATTSAPEVLPPAATTTATGTDGPASTTDGTAATTTAPSSATSTSAAPSTAAAATETGPDVVAGTTTPTGAHFGTGKLNLYLDTSEDELPDGVDLDVTGAQLELRFSQVDGAPSTAHGICDVDAGLVNFPFGSSCEFQPGSTVPTENYYGLAQVPSLPADSVFTLTLVTPPSSGQLLDAPMSIQGYTDSSPAPVGDSSDLGLPVLHGYRTLGVSVVDGAPAGTQVQLCPEVAGACATGSTPVVATTDAAGRATFDGRYLPGDYLVTRGGTSTAFAVPAATSTTERDAVLRATVGVPVAPPTTAPRTTGTATAAAPTVAAGRQQTITAGGFTPGETARGTLYSTPVDLGTAVADAQGMATFTFTLPAGFEPGTHTVTAVGLTSGATSSVTFTVTSGSTPALAQTGVEVAPLLGLGALALGGGAALTVAGTRRRRTA</sequence>
<evidence type="ECO:0008006" key="6">
    <source>
        <dbReference type="Google" id="ProtNLM"/>
    </source>
</evidence>
<proteinExistence type="predicted"/>
<dbReference type="Proteomes" id="UP000198863">
    <property type="component" value="Unassembled WGS sequence"/>
</dbReference>
<evidence type="ECO:0000313" key="5">
    <source>
        <dbReference type="Proteomes" id="UP000198863"/>
    </source>
</evidence>
<dbReference type="InterPro" id="IPR006311">
    <property type="entry name" value="TAT_signal"/>
</dbReference>
<gene>
    <name evidence="4" type="ORF">SAMN05660324_0673</name>
</gene>
<reference evidence="5" key="1">
    <citation type="submission" date="2016-10" db="EMBL/GenBank/DDBJ databases">
        <authorList>
            <person name="Varghese N."/>
            <person name="Submissions S."/>
        </authorList>
    </citation>
    <scope>NUCLEOTIDE SEQUENCE [LARGE SCALE GENOMIC DNA]</scope>
    <source>
        <strain evidence="5">DSM 44526</strain>
    </source>
</reference>
<keyword evidence="2" id="KW-0472">Membrane</keyword>
<keyword evidence="2" id="KW-1133">Transmembrane helix</keyword>
<evidence type="ECO:0000256" key="2">
    <source>
        <dbReference type="SAM" id="Phobius"/>
    </source>
</evidence>
<keyword evidence="5" id="KW-1185">Reference proteome</keyword>
<accession>A0A1G7ML59</accession>
<evidence type="ECO:0000256" key="3">
    <source>
        <dbReference type="SAM" id="SignalP"/>
    </source>
</evidence>
<feature type="region of interest" description="Disordered" evidence="1">
    <location>
        <begin position="34"/>
        <end position="112"/>
    </location>
</feature>
<organism evidence="4 5">
    <name type="scientific">Klenkia brasiliensis</name>
    <dbReference type="NCBI Taxonomy" id="333142"/>
    <lineage>
        <taxon>Bacteria</taxon>
        <taxon>Bacillati</taxon>
        <taxon>Actinomycetota</taxon>
        <taxon>Actinomycetes</taxon>
        <taxon>Geodermatophilales</taxon>
        <taxon>Geodermatophilaceae</taxon>
        <taxon>Klenkia</taxon>
    </lineage>
</organism>
<feature type="region of interest" description="Disordered" evidence="1">
    <location>
        <begin position="341"/>
        <end position="360"/>
    </location>
</feature>
<name>A0A1G7ML59_9ACTN</name>
<protein>
    <recommendedName>
        <fullName evidence="6">Gram-positive cocci surface proteins LPxTG domain-containing protein</fullName>
    </recommendedName>
</protein>
<dbReference type="AlphaFoldDB" id="A0A1G7ML59"/>
<evidence type="ECO:0000256" key="1">
    <source>
        <dbReference type="SAM" id="MobiDB-lite"/>
    </source>
</evidence>
<dbReference type="PROSITE" id="PS51318">
    <property type="entry name" value="TAT"/>
    <property type="match status" value="1"/>
</dbReference>
<keyword evidence="2" id="KW-0812">Transmembrane</keyword>